<feature type="compositionally biased region" description="Acidic residues" evidence="10">
    <location>
        <begin position="345"/>
        <end position="374"/>
    </location>
</feature>
<dbReference type="InterPro" id="IPR037171">
    <property type="entry name" value="NagB/RpiA_transferase-like"/>
</dbReference>
<dbReference type="WBParaSite" id="TCLT_0000381101-mRNA-1">
    <property type="protein sequence ID" value="TCLT_0000381101-mRNA-1"/>
    <property type="gene ID" value="TCLT_0000381101"/>
</dbReference>
<evidence type="ECO:0000313" key="11">
    <source>
        <dbReference type="EMBL" id="VDN00812.1"/>
    </source>
</evidence>
<evidence type="ECO:0000256" key="4">
    <source>
        <dbReference type="ARBA" id="ARBA00022540"/>
    </source>
</evidence>
<sequence>MDFTEDDDEVHEDKQEIARRIFIHQQRIRDLINLLETERKLIEQMLPYQFVVSNIILCIIKIVEEENGRTSSRYGNLELWKPSASNKKILNPRELRRSVLAAVSELATEIDTCIENISAQAKDHICTTDVIITHALSLSSTLTAFFNTARKIHKSFRLLVVDEETDFADYLLSVDILTAMQRATRVFIAAVVVFPDGSCLAPAGCLMMCLAAKRHGVPVCVCASFYKFAPFFVSDVDRVQCFGCAANVLPLVEAEDMEDAQIVNPMYDLIPGELILQYISPTSTFMPSHVYRFMADYYHRDRLAYRSLLMAEPGDAVRVDDVENSSGYDEEEEDDDESCSGSDESTSDESCSEDESEQQSSEEDENDDINVWDFSDDGAQTEEAVFMIFQNIKMPYVNDAKGLKEASLQTDYTKALNLVLSGQKQKALRMMEKLLQHPILVKFEVNINLFNWDEAREQDRQNHSRVSAMARLFSSLHFNIGRLLNDPIEHFLSALTVYPNDDYLWKSVGDECLKAKDWPMALFAFRNCSSNMIVIRGILIALYNSNLFEDCLLKIKSVLERDKTYFLGRVLKEIIRETNSFWEMKCRQIFGEDSVYVSDESCSKITTNDKKLVLKEITKTENFIVSFEPVLKQVVIDLSLCLSLVEIGIHFCDLYDRIEAFSSFSTQTIMVSGGQTVGELEKIFRGFSDDLMDCIDVVQDIICKISLLNTVIQEFNFHGITRIQKQLDPCLDWRRRSVRFRAEFNVDDSEGSNDEKLLINSLLNYSCVRKPTIVPLISIKPTPLPSLSPSKKIALLTSVSDGILVLKCVICLTNKFANGNGRIFDILETLLFWYSKNCFYIEITDRLREVIIGCYARWVTNFGNASMIRGDEFLPIHAMLAEFGSTEALFVCYSSLSDCSEHEMKARMLWLIAINGRDTFSPHVCTNHLWKLLAVLKSGDDPEVKYQSLITGHEIISIETVQTLIAQIERKESFEAIQRFFKERQFDKVIGIIIDFLNWNDVDRSALLSTALILIDSYIELNDMENASIWSCRLLDFTGGLAGTEKVIMRVKRIVIENISSESISNLVHCIVPLLVLGGYESDTDLWLILYHCAFRLEGELTAKALSSLYEDGCQMLTSALNVLVTAHEKIAKHDKCYIDDHSFPLFVLNEFSKIRTHHAVIETLSSREYVEQNRAFIDEVHQCLFCLYGCPSRRKRQLEEHGGSHNHEPCLKDIENVLLLLLPTKVPPYDGSYSTDLIEFVQKKASSFLEPTSDEKAKLLALDHFIVQAKISTDWPRCMESSRLRSGVFYQLALHSYRNHKVDDAVYYAKLFLITAPTEQCIQVFFWDWTVLALAATTVFFTVKDEMFKHFDASVFAFRMALFFDPSDRYVIFNFGSALYQINSRIRRYRDKLAVDDIRYQLADRRINGLLEESRRQFEICIPLLSDGDVDKWRCHYFLAKISEKCGDAIEFVFHHYHQSAVQLKAAGIQYPNRINTKKQEHAEAIEIHYRAYASLTKYLLERQTEWSREDLLLMQSFALCFRSHGVCKQKDGDEFTQCPQVKATLIHLIDNARESNDPIQDLMEDLVERIALKTEILLSCEEAFKICILRFPHFKSYYRLSQLALYRGDILEAFNYLFGRFLLKKKANFNPDNIFESVVSISCKDIDRGDALQYHLSRLAALAINIAASLNDFDALITIIHTFCTLDFCNNTSFNVFVLSDYLMKRDLIMLYRKALIKLYSCIRYKIKNQAVNSHLLCSIYDLYQYAERNNAERLCKRLQPVIASAVKEFPDYDVKTEPISFCKQLYIGSKKRAGKRKTSGNPTSQTKSARITYSPNPYSAT</sequence>
<dbReference type="GO" id="GO:0005829">
    <property type="term" value="C:cytosol"/>
    <property type="evidence" value="ECO:0007669"/>
    <property type="project" value="UniProtKB-SubCell"/>
</dbReference>
<evidence type="ECO:0000313" key="13">
    <source>
        <dbReference type="WBParaSite" id="TCLT_0000381101-mRNA-1"/>
    </source>
</evidence>
<dbReference type="GO" id="GO:0005085">
    <property type="term" value="F:guanyl-nucleotide exchange factor activity"/>
    <property type="evidence" value="ECO:0007669"/>
    <property type="project" value="TreeGrafter"/>
</dbReference>
<dbReference type="OrthoDB" id="269919at2759"/>
<dbReference type="GO" id="GO:0005851">
    <property type="term" value="C:eukaryotic translation initiation factor 2B complex"/>
    <property type="evidence" value="ECO:0007669"/>
    <property type="project" value="TreeGrafter"/>
</dbReference>
<feature type="compositionally biased region" description="Acidic residues" evidence="10">
    <location>
        <begin position="328"/>
        <end position="338"/>
    </location>
</feature>
<evidence type="ECO:0000256" key="5">
    <source>
        <dbReference type="ARBA" id="ARBA00022917"/>
    </source>
</evidence>
<dbReference type="GO" id="GO:0003743">
    <property type="term" value="F:translation initiation factor activity"/>
    <property type="evidence" value="ECO:0007669"/>
    <property type="project" value="UniProtKB-KW"/>
</dbReference>
<dbReference type="EMBL" id="UYYF01004267">
    <property type="protein sequence ID" value="VDN00812.1"/>
    <property type="molecule type" value="Genomic_DNA"/>
</dbReference>
<evidence type="ECO:0000256" key="8">
    <source>
        <dbReference type="ARBA" id="ARBA00046432"/>
    </source>
</evidence>
<comment type="subunit">
    <text evidence="8">Component of the translation initiation factor 2B (eIF2B) complex which is a heterodecamer of two sets of five different subunits: alpha, beta, gamma, delta and epsilon. Subunits alpha, beta and delta comprise a regulatory subcomplex and subunits epsilon and gamma comprise a catalytic subcomplex. Within the complex, the hexameric regulatory complex resides at the center, with the two heterodimeric catalytic subcomplexes bound on opposite sides.</text>
</comment>
<reference evidence="11 12" key="2">
    <citation type="submission" date="2018-11" db="EMBL/GenBank/DDBJ databases">
        <authorList>
            <consortium name="Pathogen Informatics"/>
        </authorList>
    </citation>
    <scope>NUCLEOTIDE SEQUENCE [LARGE SCALE GENOMIC DNA]</scope>
</reference>
<dbReference type="InterPro" id="IPR051855">
    <property type="entry name" value="eIF2B_beta_subunit"/>
</dbReference>
<evidence type="ECO:0000256" key="3">
    <source>
        <dbReference type="ARBA" id="ARBA00022490"/>
    </source>
</evidence>
<evidence type="ECO:0000256" key="2">
    <source>
        <dbReference type="ARBA" id="ARBA00007251"/>
    </source>
</evidence>
<keyword evidence="4" id="KW-0396">Initiation factor</keyword>
<evidence type="ECO:0000256" key="10">
    <source>
        <dbReference type="SAM" id="MobiDB-lite"/>
    </source>
</evidence>
<organism evidence="13">
    <name type="scientific">Thelazia callipaeda</name>
    <name type="common">Oriental eyeworm</name>
    <name type="synonym">Parasitic nematode</name>
    <dbReference type="NCBI Taxonomy" id="103827"/>
    <lineage>
        <taxon>Eukaryota</taxon>
        <taxon>Metazoa</taxon>
        <taxon>Ecdysozoa</taxon>
        <taxon>Nematoda</taxon>
        <taxon>Chromadorea</taxon>
        <taxon>Rhabditida</taxon>
        <taxon>Spirurina</taxon>
        <taxon>Spiruromorpha</taxon>
        <taxon>Thelazioidea</taxon>
        <taxon>Thelaziidae</taxon>
        <taxon>Thelazia</taxon>
    </lineage>
</organism>
<proteinExistence type="inferred from homology"/>
<dbReference type="Pfam" id="PF01008">
    <property type="entry name" value="IF-2B"/>
    <property type="match status" value="1"/>
</dbReference>
<reference evidence="13" key="1">
    <citation type="submission" date="2016-04" db="UniProtKB">
        <authorList>
            <consortium name="WormBaseParasite"/>
        </authorList>
    </citation>
    <scope>IDENTIFICATION</scope>
</reference>
<dbReference type="STRING" id="103827.A0A158RB85"/>
<dbReference type="Proteomes" id="UP000276776">
    <property type="component" value="Unassembled WGS sequence"/>
</dbReference>
<comment type="subcellular location">
    <subcellularLocation>
        <location evidence="1">Cytoplasm</location>
        <location evidence="1">Cytosol</location>
    </subcellularLocation>
</comment>
<feature type="region of interest" description="Disordered" evidence="10">
    <location>
        <begin position="324"/>
        <end position="374"/>
    </location>
</feature>
<comment type="similarity">
    <text evidence="2 9">Belongs to the eIF-2B alpha/beta/delta subunits family.</text>
</comment>
<name>A0A158RB85_THECL</name>
<keyword evidence="3" id="KW-0963">Cytoplasm</keyword>
<dbReference type="InterPro" id="IPR000649">
    <property type="entry name" value="IF-2B-related"/>
</dbReference>
<feature type="region of interest" description="Disordered" evidence="10">
    <location>
        <begin position="1793"/>
        <end position="1824"/>
    </location>
</feature>
<dbReference type="InterPro" id="IPR042529">
    <property type="entry name" value="IF_2B-like_C"/>
</dbReference>
<evidence type="ECO:0000256" key="6">
    <source>
        <dbReference type="ARBA" id="ARBA00044122"/>
    </source>
</evidence>
<keyword evidence="5" id="KW-0648">Protein biosynthesis</keyword>
<evidence type="ECO:0000256" key="7">
    <source>
        <dbReference type="ARBA" id="ARBA00044228"/>
    </source>
</evidence>
<protein>
    <recommendedName>
        <fullName evidence="6">Translation initiation factor eIF2B subunit beta</fullName>
    </recommendedName>
    <alternativeName>
        <fullName evidence="7">eIF2B GDP-GTP exchange factor subunit beta</fullName>
    </alternativeName>
</protein>
<dbReference type="OMA" id="IHYRAYA"/>
<accession>A0A158RB85</accession>
<feature type="compositionally biased region" description="Polar residues" evidence="10">
    <location>
        <begin position="1802"/>
        <end position="1824"/>
    </location>
</feature>
<dbReference type="SUPFAM" id="SSF100950">
    <property type="entry name" value="NagB/RpiA/CoA transferase-like"/>
    <property type="match status" value="1"/>
</dbReference>
<keyword evidence="12" id="KW-1185">Reference proteome</keyword>
<evidence type="ECO:0000256" key="1">
    <source>
        <dbReference type="ARBA" id="ARBA00004514"/>
    </source>
</evidence>
<dbReference type="PANTHER" id="PTHR45859">
    <property type="entry name" value="TRANSLATION INITIATION FACTOR EIF-2B SUBUNIT BETA"/>
    <property type="match status" value="1"/>
</dbReference>
<evidence type="ECO:0000256" key="9">
    <source>
        <dbReference type="RuleBase" id="RU003814"/>
    </source>
</evidence>
<dbReference type="Gene3D" id="3.40.50.10470">
    <property type="entry name" value="Translation initiation factor eif-2b, domain 2"/>
    <property type="match status" value="1"/>
</dbReference>
<evidence type="ECO:0000313" key="12">
    <source>
        <dbReference type="Proteomes" id="UP000276776"/>
    </source>
</evidence>
<dbReference type="PANTHER" id="PTHR45859:SF1">
    <property type="entry name" value="TRANSLATION INITIATION FACTOR EIF-2B SUBUNIT BETA"/>
    <property type="match status" value="1"/>
</dbReference>
<gene>
    <name evidence="11" type="ORF">TCLT_LOCUS3800</name>
</gene>